<accession>A0A6S7JTV2</accession>
<dbReference type="OrthoDB" id="5978344at2759"/>
<name>A0A6S7JTV2_PARCT</name>
<evidence type="ECO:0000313" key="2">
    <source>
        <dbReference type="EMBL" id="CAB4035047.1"/>
    </source>
</evidence>
<protein>
    <submittedName>
        <fullName evidence="2">Uncharacterized protein</fullName>
    </submittedName>
</protein>
<feature type="compositionally biased region" description="Basic and acidic residues" evidence="1">
    <location>
        <begin position="118"/>
        <end position="127"/>
    </location>
</feature>
<gene>
    <name evidence="2" type="ORF">PACLA_8A053555</name>
</gene>
<feature type="compositionally biased region" description="Acidic residues" evidence="1">
    <location>
        <begin position="148"/>
        <end position="158"/>
    </location>
</feature>
<dbReference type="Proteomes" id="UP001152795">
    <property type="component" value="Unassembled WGS sequence"/>
</dbReference>
<evidence type="ECO:0000256" key="1">
    <source>
        <dbReference type="SAM" id="MobiDB-lite"/>
    </source>
</evidence>
<reference evidence="2" key="1">
    <citation type="submission" date="2020-04" db="EMBL/GenBank/DDBJ databases">
        <authorList>
            <person name="Alioto T."/>
            <person name="Alioto T."/>
            <person name="Gomez Garrido J."/>
        </authorList>
    </citation>
    <scope>NUCLEOTIDE SEQUENCE</scope>
    <source>
        <strain evidence="2">A484AB</strain>
    </source>
</reference>
<dbReference type="PANTHER" id="PTHR37558:SF1">
    <property type="entry name" value="HTH CENPB-TYPE DOMAIN-CONTAINING PROTEIN"/>
    <property type="match status" value="1"/>
</dbReference>
<dbReference type="AlphaFoldDB" id="A0A6S7JTV2"/>
<comment type="caution">
    <text evidence="2">The sequence shown here is derived from an EMBL/GenBank/DDBJ whole genome shotgun (WGS) entry which is preliminary data.</text>
</comment>
<dbReference type="EMBL" id="CACRXK020020653">
    <property type="protein sequence ID" value="CAB4035047.1"/>
    <property type="molecule type" value="Genomic_DNA"/>
</dbReference>
<feature type="region of interest" description="Disordered" evidence="1">
    <location>
        <begin position="118"/>
        <end position="180"/>
    </location>
</feature>
<dbReference type="PANTHER" id="PTHR37558">
    <property type="entry name" value="HTH CENPB-TYPE DOMAIN-CONTAINING PROTEIN"/>
    <property type="match status" value="1"/>
</dbReference>
<organism evidence="2 3">
    <name type="scientific">Paramuricea clavata</name>
    <name type="common">Red gorgonian</name>
    <name type="synonym">Violescent sea-whip</name>
    <dbReference type="NCBI Taxonomy" id="317549"/>
    <lineage>
        <taxon>Eukaryota</taxon>
        <taxon>Metazoa</taxon>
        <taxon>Cnidaria</taxon>
        <taxon>Anthozoa</taxon>
        <taxon>Octocorallia</taxon>
        <taxon>Malacalcyonacea</taxon>
        <taxon>Plexauridae</taxon>
        <taxon>Paramuricea</taxon>
    </lineage>
</organism>
<evidence type="ECO:0000313" key="3">
    <source>
        <dbReference type="Proteomes" id="UP001152795"/>
    </source>
</evidence>
<keyword evidence="3" id="KW-1185">Reference proteome</keyword>
<proteinExistence type="predicted"/>
<sequence length="239" mass="28165">MGPFRWPMLQNDVDLAKEVVATRPEKPSDWDNIASRLNPIFSLTNGKAVELKGRSCRERIERLLKKYKADDSAALTRSGTEEEYSELNVLLEDITVFRRDLEEARELEKEVKRKKIEEDEKRGHDMRQAALSGIAGKRQDDYSNTSSSDEDEDEEDNPPEEKNKTGKKVKQRASKLSAVQMLSDKYERKAELKQKELEIRKMELDLQKRKFEEETEERKMRFKMEMEERMMLELLNNKM</sequence>